<reference evidence="2 3" key="1">
    <citation type="submission" date="2020-03" db="EMBL/GenBank/DDBJ databases">
        <authorList>
            <person name="Sun Q."/>
        </authorList>
    </citation>
    <scope>NUCLEOTIDE SEQUENCE [LARGE SCALE GENOMIC DNA]</scope>
    <source>
        <strain evidence="2 3">JC162</strain>
    </source>
</reference>
<dbReference type="Pfam" id="PF13578">
    <property type="entry name" value="Methyltransf_24"/>
    <property type="match status" value="1"/>
</dbReference>
<dbReference type="InterPro" id="IPR006342">
    <property type="entry name" value="FkbM_mtfrase"/>
</dbReference>
<evidence type="ECO:0000313" key="3">
    <source>
        <dbReference type="Proteomes" id="UP000548582"/>
    </source>
</evidence>
<dbReference type="NCBIfam" id="TIGR01444">
    <property type="entry name" value="fkbM_fam"/>
    <property type="match status" value="1"/>
</dbReference>
<sequence length="537" mass="59962">MKWSETVVDYYPVNPRSRYGHGLPTHRAMAERLTAQRPVFAKVLHEIEAARTVLHALPHEADPTDPTRPYWKNVWFTALDAAALVGLLLARAPRRYLEIGSGFSTKFANYAKVAGGLDTEIMSIDPRPRAEIDALCKHIVRKPLEDCDQSVFDELEAGDILFYDGSHRVFTNSDVTVFFLEILPRLKPGVLVHIHDIFLPDDYPPSWGKRLYSEQYMLAPLLMTTHDLFEVTMPAYFVSRDEELGPRVRALFRAPPGGKDIPFVYPNGTNCPGASFWLTVGTREPATQRFALPPPEIGGTAQPQVAPMPSLDVISRRMRDLKPRTILDVGANAGVSTQQLRMHFRDADILAFEPVPGSFETLRETAGSLKRTELLPMALGRQTGTALIQARPGHPMNRFLRKGEPIAQAIEVPVTTGTAFCRERGIETIDFLNIDTVQDDREVLAGFEEMLARRAIRVVQIRAGLSPDNDRHLPLSGLLSHFGRHGYLLLNLFDELRRNHRLPAERQQLTGMWAATAVFVAEDPASFVAPSAPAGSR</sequence>
<dbReference type="Proteomes" id="UP000548582">
    <property type="component" value="Unassembled WGS sequence"/>
</dbReference>
<name>A0A848EAV1_9PROT</name>
<dbReference type="InterPro" id="IPR029063">
    <property type="entry name" value="SAM-dependent_MTases_sf"/>
</dbReference>
<dbReference type="PANTHER" id="PTHR36973:SF4">
    <property type="entry name" value="NODULATION PROTEIN"/>
    <property type="match status" value="1"/>
</dbReference>
<gene>
    <name evidence="2" type="ORF">GWK16_05040</name>
</gene>
<dbReference type="EMBL" id="JABBKX010000001">
    <property type="protein sequence ID" value="NMJ40593.1"/>
    <property type="molecule type" value="Genomic_DNA"/>
</dbReference>
<evidence type="ECO:0000313" key="2">
    <source>
        <dbReference type="EMBL" id="NMJ40593.1"/>
    </source>
</evidence>
<accession>A0A848EAV1</accession>
<dbReference type="Gene3D" id="3.40.50.150">
    <property type="entry name" value="Vaccinia Virus protein VP39"/>
    <property type="match status" value="2"/>
</dbReference>
<proteinExistence type="predicted"/>
<keyword evidence="3" id="KW-1185">Reference proteome</keyword>
<keyword evidence="2" id="KW-0489">Methyltransferase</keyword>
<dbReference type="GO" id="GO:0008171">
    <property type="term" value="F:O-methyltransferase activity"/>
    <property type="evidence" value="ECO:0007669"/>
    <property type="project" value="TreeGrafter"/>
</dbReference>
<dbReference type="PANTHER" id="PTHR36973">
    <property type="entry name" value="SLL1456 PROTEIN-RELATED"/>
    <property type="match status" value="1"/>
</dbReference>
<feature type="domain" description="Methyltransferase FkbM" evidence="1">
    <location>
        <begin position="328"/>
        <end position="471"/>
    </location>
</feature>
<evidence type="ECO:0000259" key="1">
    <source>
        <dbReference type="Pfam" id="PF05050"/>
    </source>
</evidence>
<dbReference type="GO" id="GO:0032259">
    <property type="term" value="P:methylation"/>
    <property type="evidence" value="ECO:0007669"/>
    <property type="project" value="UniProtKB-KW"/>
</dbReference>
<keyword evidence="2" id="KW-0808">Transferase</keyword>
<dbReference type="InterPro" id="IPR053188">
    <property type="entry name" value="FkbM_Methyltransferase"/>
</dbReference>
<dbReference type="SUPFAM" id="SSF53335">
    <property type="entry name" value="S-adenosyl-L-methionine-dependent methyltransferases"/>
    <property type="match status" value="2"/>
</dbReference>
<dbReference type="Pfam" id="PF05050">
    <property type="entry name" value="Methyltransf_21"/>
    <property type="match status" value="1"/>
</dbReference>
<protein>
    <submittedName>
        <fullName evidence="2">FkbM family methyltransferase</fullName>
    </submittedName>
</protein>
<comment type="caution">
    <text evidence="2">The sequence shown here is derived from an EMBL/GenBank/DDBJ whole genome shotgun (WGS) entry which is preliminary data.</text>
</comment>
<organism evidence="2 3">
    <name type="scientific">Neoroseomonas marina</name>
    <dbReference type="NCBI Taxonomy" id="1232220"/>
    <lineage>
        <taxon>Bacteria</taxon>
        <taxon>Pseudomonadati</taxon>
        <taxon>Pseudomonadota</taxon>
        <taxon>Alphaproteobacteria</taxon>
        <taxon>Acetobacterales</taxon>
        <taxon>Acetobacteraceae</taxon>
        <taxon>Neoroseomonas</taxon>
    </lineage>
</organism>
<dbReference type="AlphaFoldDB" id="A0A848EAV1"/>
<dbReference type="RefSeq" id="WP_170052803.1">
    <property type="nucleotide sequence ID" value="NZ_JABBKX010000001.1"/>
</dbReference>